<feature type="compositionally biased region" description="Low complexity" evidence="1">
    <location>
        <begin position="588"/>
        <end position="618"/>
    </location>
</feature>
<feature type="domain" description="Protein kinase" evidence="2">
    <location>
        <begin position="156"/>
        <end position="475"/>
    </location>
</feature>
<dbReference type="STRING" id="554055.A0A2P6V4T3"/>
<feature type="compositionally biased region" description="Pro residues" evidence="1">
    <location>
        <begin position="32"/>
        <end position="43"/>
    </location>
</feature>
<dbReference type="InterPro" id="IPR008271">
    <property type="entry name" value="Ser/Thr_kinase_AS"/>
</dbReference>
<feature type="compositionally biased region" description="Gly residues" evidence="1">
    <location>
        <begin position="619"/>
        <end position="630"/>
    </location>
</feature>
<feature type="region of interest" description="Disordered" evidence="1">
    <location>
        <begin position="1"/>
        <end position="45"/>
    </location>
</feature>
<dbReference type="OrthoDB" id="10252171at2759"/>
<sequence>MASPASTSALRGQAPQPGAAAAAGPARRPASLPGPLPQRPLPPRRTQLRPTAALAPEHVEAAATGLSQLHHLLTLAYEPIVLPCSSMNCGDITYRSSLDPVLRMEERALNPQGLALVATAAAYLFLRPGVLPGAIDTYLKAPLQRARSKVYGKEDFDMGRKLASGGFGTVYKAELVVDEEGTRREVIVKKATEFGEAEAWMNERMMRWAPKAVAEFVTAFSEGKGQLGDATWLVWAYEGDYTLADLMQKKEFPYNLEQSLFGRELNIPKGPERKAAILRVALQQLIYCLEKCHAVGIVHRDIKPQNCILSERDQCIKLIDFGAAADLRIGLNYVPNQYLLDPRYAPPQQYIMSKQTPRAPPAPVAALLSPVLWRLNTPDRFDMYSVGVVLLQMAFPVLRQDNTLVQFNKLLGEQYGWNLQAWRKAMERRGERAYAEGFAMLDADGGAGWDLLCQLIRYDPGSRLSASAALAHPWFGQLNPATVMTSTVASVGTVLSKVTESVDDGWLERQITRNGTREAGGFTEAYLTEEGFTEEARRREDELPANLANTSGTIAWWQGRQAEMQQRLKERRAALGRVGQTISEMTGSSYKPAKPSAPKPSANGNGKPSGVGKAKAAAGGSGSGAGGSGSGDSSSSGSGNGKASAPRLKLPGMFADLVKAK</sequence>
<dbReference type="SUPFAM" id="SSF56112">
    <property type="entry name" value="Protein kinase-like (PK-like)"/>
    <property type="match status" value="1"/>
</dbReference>
<reference evidence="3 4" key="1">
    <citation type="journal article" date="2018" name="Plant J.">
        <title>Genome sequences of Chlorella sorokiniana UTEX 1602 and Micractinium conductrix SAG 241.80: implications to maltose excretion by a green alga.</title>
        <authorList>
            <person name="Arriola M.B."/>
            <person name="Velmurugan N."/>
            <person name="Zhang Y."/>
            <person name="Plunkett M.H."/>
            <person name="Hondzo H."/>
            <person name="Barney B.M."/>
        </authorList>
    </citation>
    <scope>NUCLEOTIDE SEQUENCE [LARGE SCALE GENOMIC DNA]</scope>
    <source>
        <strain evidence="3 4">SAG 241.80</strain>
    </source>
</reference>
<proteinExistence type="predicted"/>
<dbReference type="PROSITE" id="PS50011">
    <property type="entry name" value="PROTEIN_KINASE_DOM"/>
    <property type="match status" value="1"/>
</dbReference>
<dbReference type="Gene3D" id="1.10.510.10">
    <property type="entry name" value="Transferase(Phosphotransferase) domain 1"/>
    <property type="match status" value="1"/>
</dbReference>
<dbReference type="SMART" id="SM00220">
    <property type="entry name" value="S_TKc"/>
    <property type="match status" value="1"/>
</dbReference>
<protein>
    <submittedName>
        <fullName evidence="3">Serine threonine-kinase chloroplastic</fullName>
    </submittedName>
</protein>
<dbReference type="EMBL" id="LHPF02000029">
    <property type="protein sequence ID" value="PSC69101.1"/>
    <property type="molecule type" value="Genomic_DNA"/>
</dbReference>
<feature type="compositionally biased region" description="Low complexity" evidence="1">
    <location>
        <begin position="631"/>
        <end position="645"/>
    </location>
</feature>
<accession>A0A2P6V4T3</accession>
<dbReference type="Proteomes" id="UP000239649">
    <property type="component" value="Unassembled WGS sequence"/>
</dbReference>
<dbReference type="Pfam" id="PF00069">
    <property type="entry name" value="Pkinase"/>
    <property type="match status" value="1"/>
</dbReference>
<dbReference type="GO" id="GO:0004672">
    <property type="term" value="F:protein kinase activity"/>
    <property type="evidence" value="ECO:0007669"/>
    <property type="project" value="InterPro"/>
</dbReference>
<organism evidence="3 4">
    <name type="scientific">Micractinium conductrix</name>
    <dbReference type="NCBI Taxonomy" id="554055"/>
    <lineage>
        <taxon>Eukaryota</taxon>
        <taxon>Viridiplantae</taxon>
        <taxon>Chlorophyta</taxon>
        <taxon>core chlorophytes</taxon>
        <taxon>Trebouxiophyceae</taxon>
        <taxon>Chlorellales</taxon>
        <taxon>Chlorellaceae</taxon>
        <taxon>Chlorella clade</taxon>
        <taxon>Micractinium</taxon>
    </lineage>
</organism>
<evidence type="ECO:0000256" key="1">
    <source>
        <dbReference type="SAM" id="MobiDB-lite"/>
    </source>
</evidence>
<gene>
    <name evidence="3" type="ORF">C2E20_7371</name>
</gene>
<evidence type="ECO:0000313" key="4">
    <source>
        <dbReference type="Proteomes" id="UP000239649"/>
    </source>
</evidence>
<dbReference type="PROSITE" id="PS00108">
    <property type="entry name" value="PROTEIN_KINASE_ST"/>
    <property type="match status" value="1"/>
</dbReference>
<dbReference type="GO" id="GO:0005524">
    <property type="term" value="F:ATP binding"/>
    <property type="evidence" value="ECO:0007669"/>
    <property type="project" value="InterPro"/>
</dbReference>
<dbReference type="InterPro" id="IPR000719">
    <property type="entry name" value="Prot_kinase_dom"/>
</dbReference>
<dbReference type="Gene3D" id="3.30.200.20">
    <property type="entry name" value="Phosphorylase Kinase, domain 1"/>
    <property type="match status" value="1"/>
</dbReference>
<dbReference type="CDD" id="cd14013">
    <property type="entry name" value="STKc_SNT7_plant"/>
    <property type="match status" value="1"/>
</dbReference>
<dbReference type="InterPro" id="IPR011009">
    <property type="entry name" value="Kinase-like_dom_sf"/>
</dbReference>
<keyword evidence="4" id="KW-1185">Reference proteome</keyword>
<comment type="caution">
    <text evidence="3">The sequence shown here is derived from an EMBL/GenBank/DDBJ whole genome shotgun (WGS) entry which is preliminary data.</text>
</comment>
<evidence type="ECO:0000313" key="3">
    <source>
        <dbReference type="EMBL" id="PSC69101.1"/>
    </source>
</evidence>
<feature type="region of interest" description="Disordered" evidence="1">
    <location>
        <begin position="577"/>
        <end position="661"/>
    </location>
</feature>
<dbReference type="AlphaFoldDB" id="A0A2P6V4T3"/>
<feature type="compositionally biased region" description="Low complexity" evidence="1">
    <location>
        <begin position="9"/>
        <end position="31"/>
    </location>
</feature>
<dbReference type="PANTHER" id="PTHR46699:SF4">
    <property type="entry name" value="SERINE_THREONINE-PROTEIN KINASE STN7, CHLOROPLASTIC"/>
    <property type="match status" value="1"/>
</dbReference>
<dbReference type="PANTHER" id="PTHR46699">
    <property type="entry name" value="SERINE/THREONINE-PROTEIN KINASE STN8, CHLOROPLASTIC-RELATED"/>
    <property type="match status" value="1"/>
</dbReference>
<evidence type="ECO:0000259" key="2">
    <source>
        <dbReference type="PROSITE" id="PS50011"/>
    </source>
</evidence>
<name>A0A2P6V4T3_9CHLO</name>